<proteinExistence type="predicted"/>
<dbReference type="Pfam" id="PF06518">
    <property type="entry name" value="DUF1104"/>
    <property type="match status" value="1"/>
</dbReference>
<dbReference type="Proteomes" id="UP000220501">
    <property type="component" value="Unassembled WGS sequence"/>
</dbReference>
<sequence>MKKLAFSLLFTGTFFGLFLNASDFKSMNDKQLLEQAGKVAPSEVPEFRAEINKRLAVMKEEDRQKYKADFKKAMDKNLASLSQEDRNKRKKEILEAIANKKKTMTMKEYREEGLDLHDCACEGPFHDHEKKGKKGKKGKKPSHHKH</sequence>
<protein>
    <recommendedName>
        <fullName evidence="5">DUF1104 domain-containing protein</fullName>
    </recommendedName>
</protein>
<evidence type="ECO:0000256" key="1">
    <source>
        <dbReference type="SAM" id="MobiDB-lite"/>
    </source>
</evidence>
<name>A0AAE5NYH5_HELPX</name>
<dbReference type="PIRSF" id="PIRSF016128">
    <property type="entry name" value="DUF1104"/>
    <property type="match status" value="1"/>
</dbReference>
<feature type="chain" id="PRO_5042045791" description="DUF1104 domain-containing protein" evidence="2">
    <location>
        <begin position="22"/>
        <end position="146"/>
    </location>
</feature>
<feature type="signal peptide" evidence="2">
    <location>
        <begin position="1"/>
        <end position="21"/>
    </location>
</feature>
<dbReference type="InterPro" id="IPR038310">
    <property type="entry name" value="DUF1104_sf"/>
</dbReference>
<feature type="compositionally biased region" description="Basic residues" evidence="1">
    <location>
        <begin position="131"/>
        <end position="146"/>
    </location>
</feature>
<gene>
    <name evidence="3" type="ORF">BB406_03065</name>
</gene>
<evidence type="ECO:0000256" key="2">
    <source>
        <dbReference type="SAM" id="SignalP"/>
    </source>
</evidence>
<feature type="compositionally biased region" description="Basic and acidic residues" evidence="1">
    <location>
        <begin position="121"/>
        <end position="130"/>
    </location>
</feature>
<dbReference type="AlphaFoldDB" id="A0AAE5NYH5"/>
<feature type="region of interest" description="Disordered" evidence="1">
    <location>
        <begin position="121"/>
        <end position="146"/>
    </location>
</feature>
<accession>A0AAE5NYH5</accession>
<evidence type="ECO:0000313" key="3">
    <source>
        <dbReference type="EMBL" id="PDX08796.1"/>
    </source>
</evidence>
<dbReference type="InterPro" id="IPR009488">
    <property type="entry name" value="DUF1104"/>
</dbReference>
<dbReference type="Gene3D" id="1.20.120.1430">
    <property type="entry name" value="HP0721 helical bundle"/>
    <property type="match status" value="1"/>
</dbReference>
<evidence type="ECO:0008006" key="5">
    <source>
        <dbReference type="Google" id="ProtNLM"/>
    </source>
</evidence>
<keyword evidence="2" id="KW-0732">Signal</keyword>
<reference evidence="3 4" key="1">
    <citation type="journal article" date="2017" name="Gut Pathog.">
        <title>Phylogenomics of Colombian Helicobacter pylori isolates.</title>
        <authorList>
            <person name="Gutierrez-Escobar A.J."/>
            <person name="Trujillo E."/>
            <person name="Acevedo O."/>
            <person name="Bravo M.M."/>
        </authorList>
    </citation>
    <scope>NUCLEOTIDE SEQUENCE [LARGE SCALE GENOMIC DNA]</scope>
    <source>
        <strain evidence="3 4">22366</strain>
    </source>
</reference>
<dbReference type="RefSeq" id="WP_078291501.1">
    <property type="nucleotide sequence ID" value="NZ_MBIN01000034.1"/>
</dbReference>
<comment type="caution">
    <text evidence="3">The sequence shown here is derived from an EMBL/GenBank/DDBJ whole genome shotgun (WGS) entry which is preliminary data.</text>
</comment>
<organism evidence="3 4">
    <name type="scientific">Helicobacter pylori</name>
    <name type="common">Campylobacter pylori</name>
    <dbReference type="NCBI Taxonomy" id="210"/>
    <lineage>
        <taxon>Bacteria</taxon>
        <taxon>Pseudomonadati</taxon>
        <taxon>Campylobacterota</taxon>
        <taxon>Epsilonproteobacteria</taxon>
        <taxon>Campylobacterales</taxon>
        <taxon>Helicobacteraceae</taxon>
        <taxon>Helicobacter</taxon>
    </lineage>
</organism>
<evidence type="ECO:0000313" key="4">
    <source>
        <dbReference type="Proteomes" id="UP000220501"/>
    </source>
</evidence>
<dbReference type="EMBL" id="MBIN01000034">
    <property type="protein sequence ID" value="PDX08796.1"/>
    <property type="molecule type" value="Genomic_DNA"/>
</dbReference>